<feature type="non-terminal residue" evidence="1">
    <location>
        <position position="178"/>
    </location>
</feature>
<evidence type="ECO:0000313" key="1">
    <source>
        <dbReference type="EMBL" id="GAH19337.1"/>
    </source>
</evidence>
<organism evidence="1">
    <name type="scientific">marine sediment metagenome</name>
    <dbReference type="NCBI Taxonomy" id="412755"/>
    <lineage>
        <taxon>unclassified sequences</taxon>
        <taxon>metagenomes</taxon>
        <taxon>ecological metagenomes</taxon>
    </lineage>
</organism>
<sequence>MKYEFPVSAHRFTTEEFNAKRAAYVAKFGYTMHIPGFSDIVKFDIHPPPTEAEVELYQKKDIKTLGPKRYEYIKKLMAKKRESFLRMMASPTPDWVNNIGTTMTFLDDVNDSLGTLSLVCRCLARLVPKAAARFFMGPAGWAMAAADIVNLGMTIMRSPIAALGGKSDLSSAATTNPF</sequence>
<comment type="caution">
    <text evidence="1">The sequence shown here is derived from an EMBL/GenBank/DDBJ whole genome shotgun (WGS) entry which is preliminary data.</text>
</comment>
<protein>
    <submittedName>
        <fullName evidence="1">Uncharacterized protein</fullName>
    </submittedName>
</protein>
<proteinExistence type="predicted"/>
<name>X1DGL8_9ZZZZ</name>
<gene>
    <name evidence="1" type="ORF">S03H2_08701</name>
</gene>
<dbReference type="EMBL" id="BARU01004276">
    <property type="protein sequence ID" value="GAH19337.1"/>
    <property type="molecule type" value="Genomic_DNA"/>
</dbReference>
<accession>X1DGL8</accession>
<dbReference type="AlphaFoldDB" id="X1DGL8"/>
<reference evidence="1" key="1">
    <citation type="journal article" date="2014" name="Front. Microbiol.">
        <title>High frequency of phylogenetically diverse reductive dehalogenase-homologous genes in deep subseafloor sedimentary metagenomes.</title>
        <authorList>
            <person name="Kawai M."/>
            <person name="Futagami T."/>
            <person name="Toyoda A."/>
            <person name="Takaki Y."/>
            <person name="Nishi S."/>
            <person name="Hori S."/>
            <person name="Arai W."/>
            <person name="Tsubouchi T."/>
            <person name="Morono Y."/>
            <person name="Uchiyama I."/>
            <person name="Ito T."/>
            <person name="Fujiyama A."/>
            <person name="Inagaki F."/>
            <person name="Takami H."/>
        </authorList>
    </citation>
    <scope>NUCLEOTIDE SEQUENCE</scope>
    <source>
        <strain evidence="1">Expedition CK06-06</strain>
    </source>
</reference>